<feature type="domain" description="Orotidine 5'-phosphate decarboxylase" evidence="13">
    <location>
        <begin position="4"/>
        <end position="224"/>
    </location>
</feature>
<evidence type="ECO:0000256" key="8">
    <source>
        <dbReference type="ARBA" id="ARBA00061012"/>
    </source>
</evidence>
<proteinExistence type="inferred from homology"/>
<comment type="subunit">
    <text evidence="3 9">Homodimer.</text>
</comment>
<dbReference type="GO" id="GO:0004590">
    <property type="term" value="F:orotidine-5'-phosphate decarboxylase activity"/>
    <property type="evidence" value="ECO:0007669"/>
    <property type="project" value="UniProtKB-UniRule"/>
</dbReference>
<dbReference type="AlphaFoldDB" id="A0A2U1DEX0"/>
<dbReference type="Pfam" id="PF00215">
    <property type="entry name" value="OMPdecase"/>
    <property type="match status" value="1"/>
</dbReference>
<dbReference type="EC" id="4.1.1.23" evidence="9"/>
<feature type="binding site" evidence="9 11">
    <location>
        <position position="209"/>
    </location>
    <ligand>
        <name>substrate</name>
    </ligand>
</feature>
<evidence type="ECO:0000313" key="15">
    <source>
        <dbReference type="Proteomes" id="UP000245433"/>
    </source>
</evidence>
<dbReference type="InterPro" id="IPR013785">
    <property type="entry name" value="Aldolase_TIM"/>
</dbReference>
<feature type="active site" description="For OMPdecase activity" evidence="10">
    <location>
        <position position="61"/>
    </location>
</feature>
<evidence type="ECO:0000256" key="4">
    <source>
        <dbReference type="ARBA" id="ARBA00022793"/>
    </source>
</evidence>
<dbReference type="InterPro" id="IPR047596">
    <property type="entry name" value="OMPdecase_bac"/>
</dbReference>
<dbReference type="GO" id="GO:0044205">
    <property type="term" value="P:'de novo' UMP biosynthetic process"/>
    <property type="evidence" value="ECO:0007669"/>
    <property type="project" value="UniProtKB-UniRule"/>
</dbReference>
<gene>
    <name evidence="9" type="primary">pyrF</name>
    <name evidence="14" type="ORF">C7384_10142</name>
</gene>
<evidence type="ECO:0000256" key="1">
    <source>
        <dbReference type="ARBA" id="ARBA00002356"/>
    </source>
</evidence>
<evidence type="ECO:0000256" key="10">
    <source>
        <dbReference type="PIRSR" id="PIRSR614732-1"/>
    </source>
</evidence>
<dbReference type="CDD" id="cd04725">
    <property type="entry name" value="OMP_decarboxylase_like"/>
    <property type="match status" value="1"/>
</dbReference>
<evidence type="ECO:0000256" key="3">
    <source>
        <dbReference type="ARBA" id="ARBA00011738"/>
    </source>
</evidence>
<evidence type="ECO:0000313" key="14">
    <source>
        <dbReference type="EMBL" id="PVY86129.1"/>
    </source>
</evidence>
<dbReference type="PROSITE" id="PS00156">
    <property type="entry name" value="OMPDECASE"/>
    <property type="match status" value="1"/>
</dbReference>
<evidence type="ECO:0000256" key="5">
    <source>
        <dbReference type="ARBA" id="ARBA00022975"/>
    </source>
</evidence>
<protein>
    <recommendedName>
        <fullName evidence="9">Orotidine 5'-phosphate decarboxylase</fullName>
        <ecNumber evidence="9">4.1.1.23</ecNumber>
    </recommendedName>
    <alternativeName>
        <fullName evidence="9">OMP decarboxylase</fullName>
        <shortName evidence="9">OMPDCase</shortName>
        <shortName evidence="9">OMPdecase</shortName>
    </alternativeName>
</protein>
<comment type="pathway">
    <text evidence="2 9 12">Pyrimidine metabolism; UMP biosynthesis via de novo pathway; UMP from orotate: step 2/2.</text>
</comment>
<dbReference type="InterPro" id="IPR014732">
    <property type="entry name" value="OMPdecase"/>
</dbReference>
<evidence type="ECO:0000256" key="2">
    <source>
        <dbReference type="ARBA" id="ARBA00004861"/>
    </source>
</evidence>
<feature type="active site" description="For OMPdecase activity" evidence="10">
    <location>
        <position position="63"/>
    </location>
</feature>
<dbReference type="Proteomes" id="UP000245433">
    <property type="component" value="Unassembled WGS sequence"/>
</dbReference>
<evidence type="ECO:0000259" key="13">
    <source>
        <dbReference type="SMART" id="SM00934"/>
    </source>
</evidence>
<dbReference type="InterPro" id="IPR001754">
    <property type="entry name" value="OMPdeCOase_dom"/>
</dbReference>
<dbReference type="GO" id="GO:0006207">
    <property type="term" value="P:'de novo' pyrimidine nucleobase biosynthetic process"/>
    <property type="evidence" value="ECO:0007669"/>
    <property type="project" value="InterPro"/>
</dbReference>
<keyword evidence="15" id="KW-1185">Reference proteome</keyword>
<name>A0A2U1DEX0_9LACO</name>
<comment type="function">
    <text evidence="1 9">Catalyzes the decarboxylation of orotidine 5'-monophosphate (OMP) to uridine 5'-monophosphate (UMP).</text>
</comment>
<dbReference type="UniPathway" id="UPA00070">
    <property type="reaction ID" value="UER00120"/>
</dbReference>
<dbReference type="SMART" id="SM00934">
    <property type="entry name" value="OMPdecase"/>
    <property type="match status" value="1"/>
</dbReference>
<keyword evidence="4 9" id="KW-0210">Decarboxylase</keyword>
<accession>A0A2U1DEX0</accession>
<dbReference type="HAMAP" id="MF_01200_B">
    <property type="entry name" value="OMPdecase_type1_B"/>
    <property type="match status" value="1"/>
</dbReference>
<keyword evidence="5 9" id="KW-0665">Pyrimidine biosynthesis</keyword>
<dbReference type="NCBIfam" id="TIGR01740">
    <property type="entry name" value="pyrF"/>
    <property type="match status" value="1"/>
</dbReference>
<dbReference type="PANTHER" id="PTHR32119">
    <property type="entry name" value="OROTIDINE 5'-PHOSPHATE DECARBOXYLASE"/>
    <property type="match status" value="1"/>
</dbReference>
<feature type="active site" description="Proton donor" evidence="9">
    <location>
        <position position="63"/>
    </location>
</feature>
<dbReference type="SUPFAM" id="SSF51366">
    <property type="entry name" value="Ribulose-phoshate binding barrel"/>
    <property type="match status" value="1"/>
</dbReference>
<feature type="binding site" evidence="9 11">
    <location>
        <position position="179"/>
    </location>
    <ligand>
        <name>substrate</name>
    </ligand>
</feature>
<dbReference type="InterPro" id="IPR011060">
    <property type="entry name" value="RibuloseP-bd_barrel"/>
</dbReference>
<evidence type="ECO:0000256" key="9">
    <source>
        <dbReference type="HAMAP-Rule" id="MF_01200"/>
    </source>
</evidence>
<evidence type="ECO:0000256" key="6">
    <source>
        <dbReference type="ARBA" id="ARBA00023239"/>
    </source>
</evidence>
<comment type="catalytic activity">
    <reaction evidence="7 9 12">
        <text>orotidine 5'-phosphate + H(+) = UMP + CO2</text>
        <dbReference type="Rhea" id="RHEA:11596"/>
        <dbReference type="ChEBI" id="CHEBI:15378"/>
        <dbReference type="ChEBI" id="CHEBI:16526"/>
        <dbReference type="ChEBI" id="CHEBI:57538"/>
        <dbReference type="ChEBI" id="CHEBI:57865"/>
        <dbReference type="EC" id="4.1.1.23"/>
    </reaction>
</comment>
<dbReference type="EMBL" id="QEKT01000001">
    <property type="protein sequence ID" value="PVY86129.1"/>
    <property type="molecule type" value="Genomic_DNA"/>
</dbReference>
<evidence type="ECO:0000256" key="11">
    <source>
        <dbReference type="PIRSR" id="PIRSR614732-2"/>
    </source>
</evidence>
<dbReference type="NCBIfam" id="NF001273">
    <property type="entry name" value="PRK00230.1"/>
    <property type="match status" value="1"/>
</dbReference>
<evidence type="ECO:0000256" key="12">
    <source>
        <dbReference type="RuleBase" id="RU000512"/>
    </source>
</evidence>
<sequence length="232" mass="24738">MAGPVFVALDFPGAEPTREFLNLFDAAKLKPAVKIGMELFYATGPDFVREIKAAGFPIFLDLKLYDIPNTVAKAIQSVAALGVDYLTLHAAGGPTMLAAAQQSAPASLKLLAVTQLTSFSESEYQLVSQSQQSLAQSVVHLSQLAAQAQVAGVICSAWEAELINQQLPASFLKITPGIRLTGDDHQDQNRVASPSQARKLGSNGIVVGRSITQASDPVAAYQRVVKEWSEND</sequence>
<dbReference type="FunFam" id="3.20.20.70:FF:000015">
    <property type="entry name" value="Orotidine 5'-phosphate decarboxylase"/>
    <property type="match status" value="1"/>
</dbReference>
<feature type="binding site" evidence="9">
    <location>
        <begin position="61"/>
        <end position="70"/>
    </location>
    <ligand>
        <name>substrate</name>
    </ligand>
</feature>
<evidence type="ECO:0000256" key="7">
    <source>
        <dbReference type="ARBA" id="ARBA00049157"/>
    </source>
</evidence>
<organism evidence="14 15">
    <name type="scientific">Convivina intestini</name>
    <dbReference type="NCBI Taxonomy" id="1505726"/>
    <lineage>
        <taxon>Bacteria</taxon>
        <taxon>Bacillati</taxon>
        <taxon>Bacillota</taxon>
        <taxon>Bacilli</taxon>
        <taxon>Lactobacillales</taxon>
        <taxon>Lactobacillaceae</taxon>
        <taxon>Convivina</taxon>
    </lineage>
</organism>
<feature type="active site" description="For OMPdecase activity" evidence="10">
    <location>
        <position position="66"/>
    </location>
</feature>
<feature type="binding site" evidence="9 11">
    <location>
        <position position="117"/>
    </location>
    <ligand>
        <name>substrate</name>
    </ligand>
</feature>
<feature type="binding site" evidence="9 11">
    <location>
        <position position="34"/>
    </location>
    <ligand>
        <name>substrate</name>
    </ligand>
</feature>
<comment type="caution">
    <text evidence="14">The sequence shown here is derived from an EMBL/GenBank/DDBJ whole genome shotgun (WGS) entry which is preliminary data.</text>
</comment>
<comment type="similarity">
    <text evidence="8 9">Belongs to the OMP decarboxylase family. Type 1 subfamily.</text>
</comment>
<feature type="binding site" evidence="9 11">
    <location>
        <position position="188"/>
    </location>
    <ligand>
        <name>substrate</name>
    </ligand>
</feature>
<keyword evidence="6 9" id="KW-0456">Lyase</keyword>
<dbReference type="InterPro" id="IPR018089">
    <property type="entry name" value="OMPdecase_AS"/>
</dbReference>
<feature type="binding site" evidence="9 11">
    <location>
        <position position="208"/>
    </location>
    <ligand>
        <name>substrate</name>
    </ligand>
</feature>
<dbReference type="PANTHER" id="PTHR32119:SF2">
    <property type="entry name" value="OROTIDINE 5'-PHOSPHATE DECARBOXYLASE"/>
    <property type="match status" value="1"/>
</dbReference>
<dbReference type="GO" id="GO:0005829">
    <property type="term" value="C:cytosol"/>
    <property type="evidence" value="ECO:0007669"/>
    <property type="project" value="TreeGrafter"/>
</dbReference>
<feature type="binding site" evidence="9 11">
    <location>
        <position position="10"/>
    </location>
    <ligand>
        <name>substrate</name>
    </ligand>
</feature>
<dbReference type="Gene3D" id="3.20.20.70">
    <property type="entry name" value="Aldolase class I"/>
    <property type="match status" value="1"/>
</dbReference>
<reference evidence="14 15" key="1">
    <citation type="submission" date="2018-04" db="EMBL/GenBank/DDBJ databases">
        <title>Genomic Encyclopedia of Type Strains, Phase IV (KMG-IV): sequencing the most valuable type-strain genomes for metagenomic binning, comparative biology and taxonomic classification.</title>
        <authorList>
            <person name="Goeker M."/>
        </authorList>
    </citation>
    <scope>NUCLEOTIDE SEQUENCE [LARGE SCALE GENOMIC DNA]</scope>
    <source>
        <strain evidence="14 15">DSM 28795</strain>
    </source>
</reference>